<accession>A0A433U8H7</accession>
<comment type="caution">
    <text evidence="1">The sequence shown here is derived from an EMBL/GenBank/DDBJ whole genome shotgun (WGS) entry which is preliminary data.</text>
</comment>
<organism evidence="1 2">
    <name type="scientific">Elysia chlorotica</name>
    <name type="common">Eastern emerald elysia</name>
    <name type="synonym">Sea slug</name>
    <dbReference type="NCBI Taxonomy" id="188477"/>
    <lineage>
        <taxon>Eukaryota</taxon>
        <taxon>Metazoa</taxon>
        <taxon>Spiralia</taxon>
        <taxon>Lophotrochozoa</taxon>
        <taxon>Mollusca</taxon>
        <taxon>Gastropoda</taxon>
        <taxon>Heterobranchia</taxon>
        <taxon>Euthyneura</taxon>
        <taxon>Panpulmonata</taxon>
        <taxon>Sacoglossa</taxon>
        <taxon>Placobranchoidea</taxon>
        <taxon>Plakobranchidae</taxon>
        <taxon>Elysia</taxon>
    </lineage>
</organism>
<protein>
    <submittedName>
        <fullName evidence="1">Uncharacterized protein</fullName>
    </submittedName>
</protein>
<dbReference type="EMBL" id="RQTK01000040">
    <property type="protein sequence ID" value="RUS90112.1"/>
    <property type="molecule type" value="Genomic_DNA"/>
</dbReference>
<sequence>DGLHTASNNCYQIKETLKIVTIDPVQDVQTSSKQIVRSNSLCFSCLAHHEQLRKNGYRLQVDREGPENLQHNHLKI</sequence>
<evidence type="ECO:0000313" key="1">
    <source>
        <dbReference type="EMBL" id="RUS90112.1"/>
    </source>
</evidence>
<feature type="non-terminal residue" evidence="1">
    <location>
        <position position="76"/>
    </location>
</feature>
<name>A0A433U8H7_ELYCH</name>
<gene>
    <name evidence="1" type="ORF">EGW08_002154</name>
</gene>
<proteinExistence type="predicted"/>
<evidence type="ECO:0000313" key="2">
    <source>
        <dbReference type="Proteomes" id="UP000271974"/>
    </source>
</evidence>
<dbReference type="AlphaFoldDB" id="A0A433U8H7"/>
<keyword evidence="2" id="KW-1185">Reference proteome</keyword>
<reference evidence="1 2" key="1">
    <citation type="submission" date="2019-01" db="EMBL/GenBank/DDBJ databases">
        <title>A draft genome assembly of the solar-powered sea slug Elysia chlorotica.</title>
        <authorList>
            <person name="Cai H."/>
            <person name="Li Q."/>
            <person name="Fang X."/>
            <person name="Li J."/>
            <person name="Curtis N.E."/>
            <person name="Altenburger A."/>
            <person name="Shibata T."/>
            <person name="Feng M."/>
            <person name="Maeda T."/>
            <person name="Schwartz J.A."/>
            <person name="Shigenobu S."/>
            <person name="Lundholm N."/>
            <person name="Nishiyama T."/>
            <person name="Yang H."/>
            <person name="Hasebe M."/>
            <person name="Li S."/>
            <person name="Pierce S.K."/>
            <person name="Wang J."/>
        </authorList>
    </citation>
    <scope>NUCLEOTIDE SEQUENCE [LARGE SCALE GENOMIC DNA]</scope>
    <source>
        <strain evidence="1">EC2010</strain>
        <tissue evidence="1">Whole organism of an adult</tissue>
    </source>
</reference>
<feature type="non-terminal residue" evidence="1">
    <location>
        <position position="1"/>
    </location>
</feature>
<dbReference type="Proteomes" id="UP000271974">
    <property type="component" value="Unassembled WGS sequence"/>
</dbReference>